<evidence type="ECO:0000313" key="2">
    <source>
        <dbReference type="Proteomes" id="UP000218944"/>
    </source>
</evidence>
<organism evidence="1 2">
    <name type="scientific">Streptomyces albireticuli</name>
    <dbReference type="NCBI Taxonomy" id="1940"/>
    <lineage>
        <taxon>Bacteria</taxon>
        <taxon>Bacillati</taxon>
        <taxon>Actinomycetota</taxon>
        <taxon>Actinomycetes</taxon>
        <taxon>Kitasatosporales</taxon>
        <taxon>Streptomycetaceae</taxon>
        <taxon>Streptomyces</taxon>
    </lineage>
</organism>
<keyword evidence="2" id="KW-1185">Reference proteome</keyword>
<comment type="caution">
    <text evidence="1">The sequence shown here is derived from an EMBL/GenBank/DDBJ whole genome shotgun (WGS) entry which is preliminary data.</text>
</comment>
<name>A0A2A2D300_9ACTN</name>
<sequence length="78" mass="8033">MMAAVLALRRLDALLGLAEGWDGAGQARCVLCREDSGSFDGPAAGSAVQGWAVDHVAAAHQMLPTCFFTAFPAGVAAW</sequence>
<gene>
    <name evidence="1" type="ORF">CK936_27505</name>
</gene>
<evidence type="ECO:0000313" key="1">
    <source>
        <dbReference type="EMBL" id="PAU45796.1"/>
    </source>
</evidence>
<dbReference type="EMBL" id="NSJV01000530">
    <property type="protein sequence ID" value="PAU45796.1"/>
    <property type="molecule type" value="Genomic_DNA"/>
</dbReference>
<reference evidence="1 2" key="1">
    <citation type="submission" date="2017-08" db="EMBL/GenBank/DDBJ databases">
        <title>Genome sequence of Streptomyces albireticuli NRRL B-1670.</title>
        <authorList>
            <person name="Graham D.E."/>
            <person name="Mahan K.M."/>
            <person name="Klingeman D.M."/>
            <person name="Hettich R.L."/>
            <person name="Parry R.J."/>
            <person name="Spain J.C."/>
        </authorList>
    </citation>
    <scope>NUCLEOTIDE SEQUENCE [LARGE SCALE GENOMIC DNA]</scope>
    <source>
        <strain evidence="1 2">NRRL B-1670</strain>
    </source>
</reference>
<accession>A0A2A2D300</accession>
<dbReference type="Proteomes" id="UP000218944">
    <property type="component" value="Unassembled WGS sequence"/>
</dbReference>
<proteinExistence type="predicted"/>
<protein>
    <submittedName>
        <fullName evidence="1">Uncharacterized protein</fullName>
    </submittedName>
</protein>
<dbReference type="AlphaFoldDB" id="A0A2A2D300"/>